<name>A0ABR2H2W8_9EUKA</name>
<comment type="caution">
    <text evidence="1">The sequence shown here is derived from an EMBL/GenBank/DDBJ whole genome shotgun (WGS) entry which is preliminary data.</text>
</comment>
<protein>
    <recommendedName>
        <fullName evidence="3">Condensation domain-containing protein</fullName>
    </recommendedName>
</protein>
<reference evidence="1 2" key="1">
    <citation type="submission" date="2024-04" db="EMBL/GenBank/DDBJ databases">
        <title>Tritrichomonas musculus Genome.</title>
        <authorList>
            <person name="Alves-Ferreira E."/>
            <person name="Grigg M."/>
            <person name="Lorenzi H."/>
            <person name="Galac M."/>
        </authorList>
    </citation>
    <scope>NUCLEOTIDE SEQUENCE [LARGE SCALE GENOMIC DNA]</scope>
    <source>
        <strain evidence="1 2">EAF2021</strain>
    </source>
</reference>
<evidence type="ECO:0000313" key="1">
    <source>
        <dbReference type="EMBL" id="KAK8840549.1"/>
    </source>
</evidence>
<keyword evidence="2" id="KW-1185">Reference proteome</keyword>
<accession>A0ABR2H2W8</accession>
<sequence length="426" mass="48751">MLNKYSTSFRNLDQSEFYFISKEAMEFVQLSFELESSKFTSNFLDQLKQSVAGLYSRCDGYKLYSINRNPDDIKVHRIPSQIKSLKEVNEWMHEQHTPDISDHLAEIGSDEHRVVINSSHICSDGGYLASLIKGIQTQRGLPQHPKLPGSIVDILQCELKKADEKKNIKIAGFDEVTFLTNQKVDPTVPELSKAHIMTATDDVRNLACYDMNKDRPSGLTEHMWCALTLSFCALNDRLGPIGISTCVDFRRFVFPQTRISNSMTNFFGCINVVAGQINSQSLRISDVSKMFRNHFNYIIESDALFYSYLHPVELKDDVKPIAHLSNIGPIKYKSPIKDFEISLRLNQKAQQQSAQVMSYSKLKIDESGENVISNDIHYQLAYSPANISDRLGRIIFQSFQYFMRNIKPSMLLNDAYNEMKRFQSTL</sequence>
<proteinExistence type="predicted"/>
<evidence type="ECO:0000313" key="2">
    <source>
        <dbReference type="Proteomes" id="UP001470230"/>
    </source>
</evidence>
<organism evidence="1 2">
    <name type="scientific">Tritrichomonas musculus</name>
    <dbReference type="NCBI Taxonomy" id="1915356"/>
    <lineage>
        <taxon>Eukaryota</taxon>
        <taxon>Metamonada</taxon>
        <taxon>Parabasalia</taxon>
        <taxon>Tritrichomonadida</taxon>
        <taxon>Tritrichomonadidae</taxon>
        <taxon>Tritrichomonas</taxon>
    </lineage>
</organism>
<dbReference type="Proteomes" id="UP001470230">
    <property type="component" value="Unassembled WGS sequence"/>
</dbReference>
<dbReference type="EMBL" id="JAPFFF010000045">
    <property type="protein sequence ID" value="KAK8840549.1"/>
    <property type="molecule type" value="Genomic_DNA"/>
</dbReference>
<evidence type="ECO:0008006" key="3">
    <source>
        <dbReference type="Google" id="ProtNLM"/>
    </source>
</evidence>
<gene>
    <name evidence="1" type="ORF">M9Y10_030758</name>
</gene>